<organism evidence="3 4">
    <name type="scientific">Isosphaera pallida (strain ATCC 43644 / DSM 9630 / IS1B)</name>
    <dbReference type="NCBI Taxonomy" id="575540"/>
    <lineage>
        <taxon>Bacteria</taxon>
        <taxon>Pseudomonadati</taxon>
        <taxon>Planctomycetota</taxon>
        <taxon>Planctomycetia</taxon>
        <taxon>Isosphaerales</taxon>
        <taxon>Isosphaeraceae</taxon>
        <taxon>Isosphaera</taxon>
    </lineage>
</organism>
<proteinExistence type="predicted"/>
<dbReference type="Proteomes" id="UP000008631">
    <property type="component" value="Chromosome"/>
</dbReference>
<dbReference type="HOGENOM" id="CLU_1710802_0_0_0"/>
<evidence type="ECO:0000256" key="2">
    <source>
        <dbReference type="SAM" id="Phobius"/>
    </source>
</evidence>
<keyword evidence="2" id="KW-0472">Membrane</keyword>
<dbReference type="RefSeq" id="WP_013566025.1">
    <property type="nucleotide sequence ID" value="NC_014962.1"/>
</dbReference>
<keyword evidence="2" id="KW-1133">Transmembrane helix</keyword>
<feature type="transmembrane region" description="Helical" evidence="2">
    <location>
        <begin position="59"/>
        <end position="80"/>
    </location>
</feature>
<dbReference type="EMBL" id="CP002353">
    <property type="protein sequence ID" value="ADV63737.1"/>
    <property type="molecule type" value="Genomic_DNA"/>
</dbReference>
<reference evidence="3 4" key="2">
    <citation type="journal article" date="2011" name="Stand. Genomic Sci.">
        <title>Complete genome sequence of Isosphaera pallida type strain (IS1B).</title>
        <authorList>
            <consortium name="US DOE Joint Genome Institute (JGI-PGF)"/>
            <person name="Goker M."/>
            <person name="Cleland D."/>
            <person name="Saunders E."/>
            <person name="Lapidus A."/>
            <person name="Nolan M."/>
            <person name="Lucas S."/>
            <person name="Hammon N."/>
            <person name="Deshpande S."/>
            <person name="Cheng J.F."/>
            <person name="Tapia R."/>
            <person name="Han C."/>
            <person name="Goodwin L."/>
            <person name="Pitluck S."/>
            <person name="Liolios K."/>
            <person name="Pagani I."/>
            <person name="Ivanova N."/>
            <person name="Mavromatis K."/>
            <person name="Pati A."/>
            <person name="Chen A."/>
            <person name="Palaniappan K."/>
            <person name="Land M."/>
            <person name="Hauser L."/>
            <person name="Chang Y.J."/>
            <person name="Jeffries C.D."/>
            <person name="Detter J.C."/>
            <person name="Beck B."/>
            <person name="Woyke T."/>
            <person name="Bristow J."/>
            <person name="Eisen J.A."/>
            <person name="Markowitz V."/>
            <person name="Hugenholtz P."/>
            <person name="Kyrpides N.C."/>
            <person name="Klenk H.P."/>
        </authorList>
    </citation>
    <scope>NUCLEOTIDE SEQUENCE [LARGE SCALE GENOMIC DNA]</scope>
    <source>
        <strain evidence="4">ATCC 43644 / DSM 9630 / IS1B</strain>
    </source>
</reference>
<reference key="1">
    <citation type="submission" date="2010-11" db="EMBL/GenBank/DDBJ databases">
        <title>The complete sequence of chromosome of Isophaera pallida ATCC 43644.</title>
        <authorList>
            <consortium name="US DOE Joint Genome Institute (JGI-PGF)"/>
            <person name="Lucas S."/>
            <person name="Copeland A."/>
            <person name="Lapidus A."/>
            <person name="Bruce D."/>
            <person name="Goodwin L."/>
            <person name="Pitluck S."/>
            <person name="Kyrpides N."/>
            <person name="Mavromatis K."/>
            <person name="Pagani I."/>
            <person name="Ivanova N."/>
            <person name="Saunders E."/>
            <person name="Brettin T."/>
            <person name="Detter J.C."/>
            <person name="Han C."/>
            <person name="Tapia R."/>
            <person name="Land M."/>
            <person name="Hauser L."/>
            <person name="Markowitz V."/>
            <person name="Cheng J.-F."/>
            <person name="Hugenholtz P."/>
            <person name="Woyke T."/>
            <person name="Wu D."/>
            <person name="Eisen J.A."/>
        </authorList>
    </citation>
    <scope>NUCLEOTIDE SEQUENCE</scope>
    <source>
        <strain>ATCC 43644</strain>
    </source>
</reference>
<dbReference type="STRING" id="575540.Isop_3173"/>
<keyword evidence="4" id="KW-1185">Reference proteome</keyword>
<dbReference type="KEGG" id="ipa:Isop_3173"/>
<gene>
    <name evidence="3" type="ordered locus">Isop_3173</name>
</gene>
<feature type="compositionally biased region" description="Low complexity" evidence="1">
    <location>
        <begin position="138"/>
        <end position="153"/>
    </location>
</feature>
<evidence type="ECO:0000256" key="1">
    <source>
        <dbReference type="SAM" id="MobiDB-lite"/>
    </source>
</evidence>
<keyword evidence="2" id="KW-0812">Transmembrane</keyword>
<evidence type="ECO:0000313" key="3">
    <source>
        <dbReference type="EMBL" id="ADV63737.1"/>
    </source>
</evidence>
<name>E8R4E2_ISOPI</name>
<accession>E8R4E2</accession>
<dbReference type="AlphaFoldDB" id="E8R4E2"/>
<feature type="region of interest" description="Disordered" evidence="1">
    <location>
        <begin position="122"/>
        <end position="153"/>
    </location>
</feature>
<sequence length="153" mass="17110">MPTTVWTVWAGWTQWLSDWRDVILDRTLDQLLGALVVAFVLSVLMAWVVVRMGRARREALAPVAATLMLGHLLAISVGGVQVHRDLRDLTELHRQAIDHLTQRDLHEHPMWSGYGYGSFGRSNQDAERRNPSGSFAWSESPPDATPSSPTSQP</sequence>
<dbReference type="InParanoid" id="E8R4E2"/>
<feature type="transmembrane region" description="Helical" evidence="2">
    <location>
        <begin position="31"/>
        <end position="50"/>
    </location>
</feature>
<protein>
    <submittedName>
        <fullName evidence="3">Uncharacterized protein</fullName>
    </submittedName>
</protein>
<evidence type="ECO:0000313" key="4">
    <source>
        <dbReference type="Proteomes" id="UP000008631"/>
    </source>
</evidence>